<keyword evidence="1" id="KW-0547">Nucleotide-binding</keyword>
<dbReference type="SUPFAM" id="SSF50891">
    <property type="entry name" value="Cyclophilin-like"/>
    <property type="match status" value="1"/>
</dbReference>
<keyword evidence="2" id="KW-0378">Hydrolase</keyword>
<evidence type="ECO:0000313" key="6">
    <source>
        <dbReference type="Proteomes" id="UP000307380"/>
    </source>
</evidence>
<evidence type="ECO:0000256" key="2">
    <source>
        <dbReference type="ARBA" id="ARBA00022801"/>
    </source>
</evidence>
<reference evidence="5 6" key="1">
    <citation type="submission" date="2019-04" db="EMBL/GenBank/DDBJ databases">
        <authorList>
            <person name="Jiang L."/>
        </authorList>
    </citation>
    <scope>NUCLEOTIDE SEQUENCE [LARGE SCALE GENOMIC DNA]</scope>
    <source>
        <strain evidence="5 6">YIM 131861</strain>
    </source>
</reference>
<feature type="domain" description="Carboxyltransferase" evidence="4">
    <location>
        <begin position="57"/>
        <end position="323"/>
    </location>
</feature>
<organism evidence="5 6">
    <name type="scientific">Orlajensenia flava</name>
    <dbReference type="NCBI Taxonomy" id="2565934"/>
    <lineage>
        <taxon>Bacteria</taxon>
        <taxon>Bacillati</taxon>
        <taxon>Actinomycetota</taxon>
        <taxon>Actinomycetes</taxon>
        <taxon>Micrococcales</taxon>
        <taxon>Microbacteriaceae</taxon>
        <taxon>Orlajensenia</taxon>
    </lineage>
</organism>
<evidence type="ECO:0000313" key="5">
    <source>
        <dbReference type="EMBL" id="THG30455.1"/>
    </source>
</evidence>
<dbReference type="GO" id="GO:0005524">
    <property type="term" value="F:ATP binding"/>
    <property type="evidence" value="ECO:0007669"/>
    <property type="project" value="UniProtKB-KW"/>
</dbReference>
<sequence length="324" mass="33071">MAADRADPRGALGDGCAAARPTRARRACAIQEGVVIEVVAPGPLSLIEDLGRPGHADVGVTRSGALDRRALTLANRLVGNQEAAAAIEVTVGGLFVRFEEPTWFAVTGAWGPMSLSGSDCPSDTAVLARGGSVLSLGPADHGARYYVAVRGGIDVDLVLGSRSTDTLSGLGPAPLAAGDMLPVGRMASVPIPAVDTLTLSAPTDGPVDVAVHLGPRDDWFSEEALVALFDSAWTVGADSNRIGMRLGGPALERSGVGSGELRSEGMVGGSIQVSPSGQPTVLLADHPVTGGYPVIAVVADADLDTFAQLRPGQSVRFRHAPPLP</sequence>
<dbReference type="Proteomes" id="UP000307380">
    <property type="component" value="Unassembled WGS sequence"/>
</dbReference>
<dbReference type="SMART" id="SM00797">
    <property type="entry name" value="AHS2"/>
    <property type="match status" value="1"/>
</dbReference>
<dbReference type="GO" id="GO:0016740">
    <property type="term" value="F:transferase activity"/>
    <property type="evidence" value="ECO:0007669"/>
    <property type="project" value="UniProtKB-KW"/>
</dbReference>
<keyword evidence="6" id="KW-1185">Reference proteome</keyword>
<comment type="caution">
    <text evidence="5">The sequence shown here is derived from an EMBL/GenBank/DDBJ whole genome shotgun (WGS) entry which is preliminary data.</text>
</comment>
<keyword evidence="5" id="KW-0808">Transferase</keyword>
<name>A0A4S4FM48_9MICO</name>
<dbReference type="EMBL" id="SSSN01000014">
    <property type="protein sequence ID" value="THG30455.1"/>
    <property type="molecule type" value="Genomic_DNA"/>
</dbReference>
<dbReference type="OrthoDB" id="9768696at2"/>
<dbReference type="NCBIfam" id="TIGR00724">
    <property type="entry name" value="urea_amlyse_rel"/>
    <property type="match status" value="1"/>
</dbReference>
<dbReference type="PANTHER" id="PTHR43309">
    <property type="entry name" value="5-OXOPROLINASE SUBUNIT C"/>
    <property type="match status" value="1"/>
</dbReference>
<protein>
    <submittedName>
        <fullName evidence="5">Biotin-dependent carboxyltransferase family protein</fullName>
    </submittedName>
</protein>
<dbReference type="GO" id="GO:0016787">
    <property type="term" value="F:hydrolase activity"/>
    <property type="evidence" value="ECO:0007669"/>
    <property type="project" value="UniProtKB-KW"/>
</dbReference>
<dbReference type="AlphaFoldDB" id="A0A4S4FM48"/>
<dbReference type="InterPro" id="IPR052708">
    <property type="entry name" value="PxpC"/>
</dbReference>
<evidence type="ECO:0000256" key="3">
    <source>
        <dbReference type="ARBA" id="ARBA00022840"/>
    </source>
</evidence>
<evidence type="ECO:0000256" key="1">
    <source>
        <dbReference type="ARBA" id="ARBA00022741"/>
    </source>
</evidence>
<dbReference type="Gene3D" id="2.40.100.10">
    <property type="entry name" value="Cyclophilin-like"/>
    <property type="match status" value="1"/>
</dbReference>
<dbReference type="PANTHER" id="PTHR43309:SF3">
    <property type="entry name" value="5-OXOPROLINASE SUBUNIT C"/>
    <property type="match status" value="1"/>
</dbReference>
<keyword evidence="3" id="KW-0067">ATP-binding</keyword>
<accession>A0A4S4FM48</accession>
<dbReference type="InterPro" id="IPR029000">
    <property type="entry name" value="Cyclophilin-like_dom_sf"/>
</dbReference>
<dbReference type="InterPro" id="IPR003778">
    <property type="entry name" value="CT_A_B"/>
</dbReference>
<gene>
    <name evidence="5" type="ORF">E6C70_15350</name>
</gene>
<dbReference type="Pfam" id="PF02626">
    <property type="entry name" value="CT_A_B"/>
    <property type="match status" value="1"/>
</dbReference>
<evidence type="ECO:0000259" key="4">
    <source>
        <dbReference type="SMART" id="SM00797"/>
    </source>
</evidence>
<proteinExistence type="predicted"/>